<organism evidence="3 4">
    <name type="scientific">Aporhodopirellula aestuarii</name>
    <dbReference type="NCBI Taxonomy" id="2950107"/>
    <lineage>
        <taxon>Bacteria</taxon>
        <taxon>Pseudomonadati</taxon>
        <taxon>Planctomycetota</taxon>
        <taxon>Planctomycetia</taxon>
        <taxon>Pirellulales</taxon>
        <taxon>Pirellulaceae</taxon>
        <taxon>Aporhodopirellula</taxon>
    </lineage>
</organism>
<feature type="region of interest" description="Disordered" evidence="1">
    <location>
        <begin position="446"/>
        <end position="467"/>
    </location>
</feature>
<dbReference type="Gene3D" id="1.10.287.470">
    <property type="entry name" value="Helix hairpin bin"/>
    <property type="match status" value="1"/>
</dbReference>
<comment type="caution">
    <text evidence="3">The sequence shown here is derived from an EMBL/GenBank/DDBJ whole genome shotgun (WGS) entry which is preliminary data.</text>
</comment>
<protein>
    <submittedName>
        <fullName evidence="3">HlyD family efflux transporter periplasmic adaptor subunit</fullName>
    </submittedName>
</protein>
<evidence type="ECO:0000256" key="2">
    <source>
        <dbReference type="SAM" id="Phobius"/>
    </source>
</evidence>
<evidence type="ECO:0000256" key="1">
    <source>
        <dbReference type="SAM" id="MobiDB-lite"/>
    </source>
</evidence>
<keyword evidence="4" id="KW-1185">Reference proteome</keyword>
<dbReference type="SUPFAM" id="SSF111369">
    <property type="entry name" value="HlyD-like secretion proteins"/>
    <property type="match status" value="1"/>
</dbReference>
<dbReference type="Proteomes" id="UP001202961">
    <property type="component" value="Unassembled WGS sequence"/>
</dbReference>
<dbReference type="Gene3D" id="2.40.50.100">
    <property type="match status" value="1"/>
</dbReference>
<feature type="transmembrane region" description="Helical" evidence="2">
    <location>
        <begin position="20"/>
        <end position="44"/>
    </location>
</feature>
<proteinExistence type="predicted"/>
<sequence>MTETTETDPPHQPSPPSRSIPHIVVNVVVSVAVLGACFFGYTFLGERKKPERKKPPKSPVTVVTTESLIPHHGPVQIKANGVVVPLREIRLATEVAGRVIEQSENLRAGHIVEAGEVLIRLDPIEYELEVQRLEAQAAQETSEIAAADVGIENTDQLMSLAEQQLRIATEERTRLASLIQRQAASAAEFDVAKRSELTSRAALVELQNRRRELLAGRQLIVDKQALTAVQLKRAQLDLERCVVKSPIRGLVVTSNVEEQSFVATGTTFVTIEDIAAVEVRANLTSDQMIWIWSSRAETSTAHDNDNQVPRVPATIECEFGAESYCWPAVLARIDGSGIDSATRTYPCLFRVEFPDTLHSVTATRRLARGLFVAVSIAANPNRTLYQVSENAIRPGNRVWLNVDNKLRIVPVTLVSRVNEMMVVELMNPAHTTATFETVDVIVSPISDPTEGMPVGSPGRKEPLSSAMAEEPFEVRTLTFEQAESDQDEADTAKVDG</sequence>
<gene>
    <name evidence="3" type="ORF">NB063_29485</name>
</gene>
<accession>A0ABT0UDB0</accession>
<dbReference type="Gene3D" id="2.40.30.170">
    <property type="match status" value="1"/>
</dbReference>
<keyword evidence="2" id="KW-1133">Transmembrane helix</keyword>
<keyword evidence="2" id="KW-0812">Transmembrane</keyword>
<name>A0ABT0UDB0_9BACT</name>
<dbReference type="EMBL" id="JAMQBK010000099">
    <property type="protein sequence ID" value="MCM2374777.1"/>
    <property type="molecule type" value="Genomic_DNA"/>
</dbReference>
<dbReference type="RefSeq" id="WP_250932900.1">
    <property type="nucleotide sequence ID" value="NZ_JAMQBK010000099.1"/>
</dbReference>
<dbReference type="PANTHER" id="PTHR30386:SF18">
    <property type="entry name" value="INNER MEMBRANE PROTEIN YIAV-RELATED"/>
    <property type="match status" value="1"/>
</dbReference>
<dbReference type="InterPro" id="IPR050739">
    <property type="entry name" value="MFP"/>
</dbReference>
<reference evidence="3 4" key="1">
    <citation type="journal article" date="2022" name="Syst. Appl. Microbiol.">
        <title>Rhodopirellula aestuarii sp. nov., a novel member of the genus Rhodopirellula isolated from brackish sediments collected in the Tagus River estuary, Portugal.</title>
        <authorList>
            <person name="Vitorino I.R."/>
            <person name="Klimek D."/>
            <person name="Calusinska M."/>
            <person name="Lobo-da-Cunha A."/>
            <person name="Vasconcelos V."/>
            <person name="Lage O.M."/>
        </authorList>
    </citation>
    <scope>NUCLEOTIDE SEQUENCE [LARGE SCALE GENOMIC DNA]</scope>
    <source>
        <strain evidence="3 4">ICT_H3.1</strain>
    </source>
</reference>
<evidence type="ECO:0000313" key="4">
    <source>
        <dbReference type="Proteomes" id="UP001202961"/>
    </source>
</evidence>
<dbReference type="PANTHER" id="PTHR30386">
    <property type="entry name" value="MEMBRANE FUSION SUBUNIT OF EMRAB-TOLC MULTIDRUG EFFLUX PUMP"/>
    <property type="match status" value="1"/>
</dbReference>
<evidence type="ECO:0000313" key="3">
    <source>
        <dbReference type="EMBL" id="MCM2374777.1"/>
    </source>
</evidence>
<keyword evidence="2" id="KW-0472">Membrane</keyword>